<dbReference type="Proteomes" id="UP001178277">
    <property type="component" value="Unassembled WGS sequence"/>
</dbReference>
<dbReference type="Pfam" id="PF18050">
    <property type="entry name" value="Cyclophil_like2"/>
    <property type="match status" value="1"/>
</dbReference>
<dbReference type="InterPro" id="IPR029000">
    <property type="entry name" value="Cyclophilin-like_dom_sf"/>
</dbReference>
<comment type="caution">
    <text evidence="2">The sequence shown here is derived from an EMBL/GenBank/DDBJ whole genome shotgun (WGS) entry which is preliminary data.</text>
</comment>
<protein>
    <submittedName>
        <fullName evidence="2">Cyclophilin-like fold protein</fullName>
    </submittedName>
</protein>
<evidence type="ECO:0000313" key="3">
    <source>
        <dbReference type="Proteomes" id="UP001178277"/>
    </source>
</evidence>
<organism evidence="2 3">
    <name type="scientific">Peribacillus simplex</name>
    <dbReference type="NCBI Taxonomy" id="1478"/>
    <lineage>
        <taxon>Bacteria</taxon>
        <taxon>Bacillati</taxon>
        <taxon>Bacillota</taxon>
        <taxon>Bacilli</taxon>
        <taxon>Bacillales</taxon>
        <taxon>Bacillaceae</taxon>
        <taxon>Peribacillus</taxon>
    </lineage>
</organism>
<gene>
    <name evidence="2" type="ORF">Q8G35_14970</name>
</gene>
<dbReference type="AlphaFoldDB" id="A0AA90NTC9"/>
<dbReference type="EMBL" id="JAUUTP010000015">
    <property type="protein sequence ID" value="MDP1419680.1"/>
    <property type="molecule type" value="Genomic_DNA"/>
</dbReference>
<accession>A0AA90NTC9</accession>
<dbReference type="InterPro" id="IPR041183">
    <property type="entry name" value="Cyclophilin-like"/>
</dbReference>
<evidence type="ECO:0000259" key="1">
    <source>
        <dbReference type="Pfam" id="PF18050"/>
    </source>
</evidence>
<feature type="domain" description="Cyclophilin-like" evidence="1">
    <location>
        <begin position="5"/>
        <end position="36"/>
    </location>
</feature>
<evidence type="ECO:0000313" key="2">
    <source>
        <dbReference type="EMBL" id="MDP1419680.1"/>
    </source>
</evidence>
<proteinExistence type="predicted"/>
<name>A0AA90NTC9_9BACI</name>
<sequence length="45" mass="5064">MESLINIKEAPSGFDPTIGDFTYYAPWGNLAFFIRTLDIQIGLLN</sequence>
<dbReference type="SUPFAM" id="SSF50891">
    <property type="entry name" value="Cyclophilin-like"/>
    <property type="match status" value="1"/>
</dbReference>
<reference evidence="2" key="1">
    <citation type="submission" date="2023-07" db="EMBL/GenBank/DDBJ databases">
        <title>Murine gut Bacillus species.</title>
        <authorList>
            <person name="Gutman E."/>
            <person name="Hashuel R."/>
            <person name="Litvak Y."/>
        </authorList>
    </citation>
    <scope>NUCLEOTIDE SEQUENCE</scope>
    <source>
        <strain evidence="2">RU283</strain>
    </source>
</reference>